<dbReference type="OrthoDB" id="9957853at2"/>
<accession>A0A1U7CIE1</accession>
<name>A0A1U7CIE1_9BACT</name>
<organism evidence="1 2">
    <name type="scientific">Paludisphaera borealis</name>
    <dbReference type="NCBI Taxonomy" id="1387353"/>
    <lineage>
        <taxon>Bacteria</taxon>
        <taxon>Pseudomonadati</taxon>
        <taxon>Planctomycetota</taxon>
        <taxon>Planctomycetia</taxon>
        <taxon>Isosphaerales</taxon>
        <taxon>Isosphaeraceae</taxon>
        <taxon>Paludisphaera</taxon>
    </lineage>
</organism>
<gene>
    <name evidence="1" type="ORF">BSF38_00103</name>
</gene>
<evidence type="ECO:0000313" key="1">
    <source>
        <dbReference type="EMBL" id="APW58702.1"/>
    </source>
</evidence>
<sequence length="145" mass="16749">MKVNWLARSKECLTRKPIELVNTDSLGRLTLVDGWWEAEAFVDGERVCFQIGGRYSPDPVLIARATDILRDYDQIKSDVAAFLQAESEKNWADVAEEIRLLRIRDFFLCWPKRPDDVEIHFDGPADDYRCWHCNYNGRTPSGLGL</sequence>
<dbReference type="AlphaFoldDB" id="A0A1U7CIE1"/>
<evidence type="ECO:0000313" key="2">
    <source>
        <dbReference type="Proteomes" id="UP000186309"/>
    </source>
</evidence>
<dbReference type="RefSeq" id="WP_145951909.1">
    <property type="nucleotide sequence ID" value="NZ_CP019082.1"/>
</dbReference>
<dbReference type="EMBL" id="CP019082">
    <property type="protein sequence ID" value="APW58702.1"/>
    <property type="molecule type" value="Genomic_DNA"/>
</dbReference>
<protein>
    <submittedName>
        <fullName evidence="1">Uncharacterized protein</fullName>
    </submittedName>
</protein>
<reference evidence="2" key="1">
    <citation type="submission" date="2016-12" db="EMBL/GenBank/DDBJ databases">
        <title>Comparative genomics of four Isosphaeraceae planctomycetes: a common pool of plasmids and glycoside hydrolase genes.</title>
        <authorList>
            <person name="Ivanova A."/>
        </authorList>
    </citation>
    <scope>NUCLEOTIDE SEQUENCE [LARGE SCALE GENOMIC DNA]</scope>
    <source>
        <strain evidence="2">PX4</strain>
    </source>
</reference>
<dbReference type="KEGG" id="pbor:BSF38_00103"/>
<keyword evidence="2" id="KW-1185">Reference proteome</keyword>
<proteinExistence type="predicted"/>
<dbReference type="Proteomes" id="UP000186309">
    <property type="component" value="Chromosome"/>
</dbReference>